<comment type="caution">
    <text evidence="7">The sequence shown here is derived from an EMBL/GenBank/DDBJ whole genome shotgun (WGS) entry which is preliminary data.</text>
</comment>
<dbReference type="InterPro" id="IPR051056">
    <property type="entry name" value="Glycosyl_Hydrolase_73"/>
</dbReference>
<evidence type="ECO:0000313" key="9">
    <source>
        <dbReference type="Proteomes" id="UP000251937"/>
    </source>
</evidence>
<evidence type="ECO:0000313" key="7">
    <source>
        <dbReference type="EMBL" id="SQA89075.1"/>
    </source>
</evidence>
<keyword evidence="3 7" id="KW-0378">Hydrolase</keyword>
<dbReference type="PANTHER" id="PTHR33308:SF9">
    <property type="entry name" value="PEPTIDOGLYCAN HYDROLASE FLGJ"/>
    <property type="match status" value="1"/>
</dbReference>
<dbReference type="EMBL" id="FUZE01000002">
    <property type="protein sequence ID" value="SKB48861.1"/>
    <property type="molecule type" value="Genomic_DNA"/>
</dbReference>
<sequence length="375" mass="43312">MMNSYDHFKIQVNYLSGFKNQKNMKRLFLLISLLVLSKFSAQTWATEDQYIQKFAQYAVEEMEKYKIPASITLAQGLLETGGGQSRLAQEGKNHFGIKCKEEWTGKTMKHTDDAPNECFRVYDDPKQSYEDHSIFLATRKYYTKLFDLDMKDYRAWAHGLKKAGYATNPRYASILIGKIEKYKLYEFDEVDSKEVLYAVLKKYPDLKDDRTFMARMEPAKATKKTTTPVTVKVPYKATSYAQQQQRVERIKTKAEILNSILIKSHPNGGLKYIVIPEDTDVQYIAKKFKISESKLTKWNELEGTALVKNEVVFLESKNSEGNTATYKAESGEDMYDIAQKFGIKLHKLYAKNRMDEGQKPSAGQLIYLIDKKPRN</sequence>
<dbReference type="PROSITE" id="PS51782">
    <property type="entry name" value="LYSM"/>
    <property type="match status" value="1"/>
</dbReference>
<evidence type="ECO:0000313" key="8">
    <source>
        <dbReference type="Proteomes" id="UP000190669"/>
    </source>
</evidence>
<dbReference type="EMBL" id="UAVR01000008">
    <property type="protein sequence ID" value="SQA89075.1"/>
    <property type="molecule type" value="Genomic_DNA"/>
</dbReference>
<dbReference type="Pfam" id="PF01832">
    <property type="entry name" value="Glucosaminidase"/>
    <property type="match status" value="1"/>
</dbReference>
<keyword evidence="8" id="KW-1185">Reference proteome</keyword>
<dbReference type="Gene3D" id="1.10.530.10">
    <property type="match status" value="1"/>
</dbReference>
<dbReference type="SUPFAM" id="SSF54106">
    <property type="entry name" value="LysM domain"/>
    <property type="match status" value="1"/>
</dbReference>
<evidence type="ECO:0000313" key="6">
    <source>
        <dbReference type="EMBL" id="SKB48861.1"/>
    </source>
</evidence>
<dbReference type="CDD" id="cd00118">
    <property type="entry name" value="LysM"/>
    <property type="match status" value="1"/>
</dbReference>
<reference evidence="7 9" key="2">
    <citation type="submission" date="2018-06" db="EMBL/GenBank/DDBJ databases">
        <authorList>
            <consortium name="Pathogen Informatics"/>
            <person name="Doyle S."/>
        </authorList>
    </citation>
    <scope>NUCLEOTIDE SEQUENCE [LARGE SCALE GENOMIC DNA]</scope>
    <source>
        <strain evidence="7 9">NCTC11212</strain>
    </source>
</reference>
<dbReference type="GO" id="GO:0016798">
    <property type="term" value="F:hydrolase activity, acting on glycosyl bonds"/>
    <property type="evidence" value="ECO:0007669"/>
    <property type="project" value="UniProtKB-KW"/>
</dbReference>
<evidence type="ECO:0000256" key="4">
    <source>
        <dbReference type="ARBA" id="ARBA00032108"/>
    </source>
</evidence>
<reference evidence="6 8" key="1">
    <citation type="submission" date="2017-02" db="EMBL/GenBank/DDBJ databases">
        <authorList>
            <person name="Varghese N."/>
            <person name="Submissions S."/>
        </authorList>
    </citation>
    <scope>NUCLEOTIDE SEQUENCE [LARGE SCALE GENOMIC DNA]</scope>
    <source>
        <strain evidence="6 8">DSM 16775</strain>
    </source>
</reference>
<dbReference type="InterPro" id="IPR002901">
    <property type="entry name" value="MGlyc_endo_b_GlcNAc-like_dom"/>
</dbReference>
<evidence type="ECO:0000256" key="3">
    <source>
        <dbReference type="ARBA" id="ARBA00022801"/>
    </source>
</evidence>
<dbReference type="Proteomes" id="UP000190669">
    <property type="component" value="Unassembled WGS sequence"/>
</dbReference>
<dbReference type="Pfam" id="PF01476">
    <property type="entry name" value="LysM"/>
    <property type="match status" value="2"/>
</dbReference>
<dbReference type="InterPro" id="IPR018392">
    <property type="entry name" value="LysM"/>
</dbReference>
<keyword evidence="2" id="KW-0081">Bacteriolytic enzyme</keyword>
<evidence type="ECO:0000256" key="1">
    <source>
        <dbReference type="ARBA" id="ARBA00022529"/>
    </source>
</evidence>
<dbReference type="InterPro" id="IPR036779">
    <property type="entry name" value="LysM_dom_sf"/>
</dbReference>
<evidence type="ECO:0000259" key="5">
    <source>
        <dbReference type="PROSITE" id="PS51782"/>
    </source>
</evidence>
<keyword evidence="7" id="KW-0326">Glycosidase</keyword>
<accession>A0AAX2IJA3</accession>
<organism evidence="7 9">
    <name type="scientific">Chryseobacterium balustinum</name>
    <dbReference type="NCBI Taxonomy" id="246"/>
    <lineage>
        <taxon>Bacteria</taxon>
        <taxon>Pseudomonadati</taxon>
        <taxon>Bacteroidota</taxon>
        <taxon>Flavobacteriia</taxon>
        <taxon>Flavobacteriales</taxon>
        <taxon>Weeksellaceae</taxon>
        <taxon>Chryseobacterium group</taxon>
        <taxon>Chryseobacterium</taxon>
    </lineage>
</organism>
<dbReference type="GO" id="GO:0031640">
    <property type="term" value="P:killing of cells of another organism"/>
    <property type="evidence" value="ECO:0007669"/>
    <property type="project" value="UniProtKB-KW"/>
</dbReference>
<dbReference type="Proteomes" id="UP000251937">
    <property type="component" value="Unassembled WGS sequence"/>
</dbReference>
<dbReference type="GO" id="GO:0042742">
    <property type="term" value="P:defense response to bacterium"/>
    <property type="evidence" value="ECO:0007669"/>
    <property type="project" value="UniProtKB-KW"/>
</dbReference>
<evidence type="ECO:0000256" key="2">
    <source>
        <dbReference type="ARBA" id="ARBA00022638"/>
    </source>
</evidence>
<keyword evidence="1" id="KW-0929">Antimicrobial</keyword>
<dbReference type="Gene3D" id="3.10.350.10">
    <property type="entry name" value="LysM domain"/>
    <property type="match status" value="1"/>
</dbReference>
<feature type="domain" description="LysM" evidence="5">
    <location>
        <begin position="324"/>
        <end position="368"/>
    </location>
</feature>
<dbReference type="SMART" id="SM00047">
    <property type="entry name" value="LYZ2"/>
    <property type="match status" value="1"/>
</dbReference>
<gene>
    <name evidence="7" type="primary">lytG</name>
    <name evidence="7" type="ORF">NCTC11212_01637</name>
    <name evidence="6" type="ORF">SAMN05421800_102198</name>
</gene>
<proteinExistence type="predicted"/>
<name>A0AAX2IJA3_9FLAO</name>
<dbReference type="PANTHER" id="PTHR33308">
    <property type="entry name" value="PEPTIDOGLYCAN HYDROLASE FLGJ"/>
    <property type="match status" value="1"/>
</dbReference>
<dbReference type="GO" id="GO:0004040">
    <property type="term" value="F:amidase activity"/>
    <property type="evidence" value="ECO:0007669"/>
    <property type="project" value="InterPro"/>
</dbReference>
<protein>
    <recommendedName>
        <fullName evidence="4">Peptidoglycan hydrolase</fullName>
    </recommendedName>
</protein>
<dbReference type="AlphaFoldDB" id="A0AAX2IJA3"/>